<proteinExistence type="predicted"/>
<evidence type="ECO:0000313" key="3">
    <source>
        <dbReference type="Proteomes" id="UP001177670"/>
    </source>
</evidence>
<reference evidence="2" key="1">
    <citation type="submission" date="2021-10" db="EMBL/GenBank/DDBJ databases">
        <title>Melipona bicolor Genome sequencing and assembly.</title>
        <authorList>
            <person name="Araujo N.S."/>
            <person name="Arias M.C."/>
        </authorList>
    </citation>
    <scope>NUCLEOTIDE SEQUENCE</scope>
    <source>
        <strain evidence="2">USP_2M_L1-L4_2017</strain>
        <tissue evidence="2">Whole body</tissue>
    </source>
</reference>
<sequence length="63" mass="6881">MKGLTGSSPEILDKIPGSREGNLSNGCSRSPSSSRSSSQVRHLRTLWKLGLVKSNGQTWTRPR</sequence>
<dbReference type="EMBL" id="JAHYIQ010000004">
    <property type="protein sequence ID" value="KAK1132517.1"/>
    <property type="molecule type" value="Genomic_DNA"/>
</dbReference>
<organism evidence="2 3">
    <name type="scientific">Melipona bicolor</name>
    <dbReference type="NCBI Taxonomy" id="60889"/>
    <lineage>
        <taxon>Eukaryota</taxon>
        <taxon>Metazoa</taxon>
        <taxon>Ecdysozoa</taxon>
        <taxon>Arthropoda</taxon>
        <taxon>Hexapoda</taxon>
        <taxon>Insecta</taxon>
        <taxon>Pterygota</taxon>
        <taxon>Neoptera</taxon>
        <taxon>Endopterygota</taxon>
        <taxon>Hymenoptera</taxon>
        <taxon>Apocrita</taxon>
        <taxon>Aculeata</taxon>
        <taxon>Apoidea</taxon>
        <taxon>Anthophila</taxon>
        <taxon>Apidae</taxon>
        <taxon>Melipona</taxon>
    </lineage>
</organism>
<feature type="compositionally biased region" description="Low complexity" evidence="1">
    <location>
        <begin position="28"/>
        <end position="38"/>
    </location>
</feature>
<protein>
    <submittedName>
        <fullName evidence="2">Uncharacterized protein</fullName>
    </submittedName>
</protein>
<dbReference type="Proteomes" id="UP001177670">
    <property type="component" value="Unassembled WGS sequence"/>
</dbReference>
<accession>A0AA40G7G8</accession>
<evidence type="ECO:0000256" key="1">
    <source>
        <dbReference type="SAM" id="MobiDB-lite"/>
    </source>
</evidence>
<comment type="caution">
    <text evidence="2">The sequence shown here is derived from an EMBL/GenBank/DDBJ whole genome shotgun (WGS) entry which is preliminary data.</text>
</comment>
<dbReference type="AlphaFoldDB" id="A0AA40G7G8"/>
<keyword evidence="3" id="KW-1185">Reference proteome</keyword>
<evidence type="ECO:0000313" key="2">
    <source>
        <dbReference type="EMBL" id="KAK1132517.1"/>
    </source>
</evidence>
<name>A0AA40G7G8_9HYME</name>
<feature type="region of interest" description="Disordered" evidence="1">
    <location>
        <begin position="1"/>
        <end position="41"/>
    </location>
</feature>
<gene>
    <name evidence="2" type="ORF">K0M31_013900</name>
</gene>